<feature type="region of interest" description="Disordered" evidence="1">
    <location>
        <begin position="137"/>
        <end position="190"/>
    </location>
</feature>
<name>A0ABQ9PYW7_9PEZI</name>
<sequence>MCFQLTEVYSACKCHFYSHATQRCSAYGKRGHVVEKRTIFVGFACPAHRASDTRCRGSVSSMLYSAPTVTLATNQSTTHDSYGGTSAYQPTYASQAPYNFGLEAPGHASGANPHRRTSGHEAVDRVPSRVKQATLDATLPLRKETSHNQYVSRPPKPGQTRNINDVSKPDITSSSSNLIESNLHDKLTPRRERTDLGSAISCLLEDPELGRLFELSAEYSLDIRISKSEIAECISTYYSQLKKTARTKEQIRIAHNLAGTQLQTATAIFDVYFSSTSDIDAGIFDDSKIDTLESEDLKFTTAELELSREKSIHHQGFFQGNDSLGKFKKVLKKRIIDSTRSTHATKLQVPYKRLPALLRKGIVCIYRSFSKKQLLVSAGKQIEWLCVS</sequence>
<dbReference type="EMBL" id="JARUPT010000153">
    <property type="protein sequence ID" value="KAK0376738.1"/>
    <property type="molecule type" value="Genomic_DNA"/>
</dbReference>
<organism evidence="2 3">
    <name type="scientific">Colletotrichum limetticola</name>
    <dbReference type="NCBI Taxonomy" id="1209924"/>
    <lineage>
        <taxon>Eukaryota</taxon>
        <taxon>Fungi</taxon>
        <taxon>Dikarya</taxon>
        <taxon>Ascomycota</taxon>
        <taxon>Pezizomycotina</taxon>
        <taxon>Sordariomycetes</taxon>
        <taxon>Hypocreomycetidae</taxon>
        <taxon>Glomerellales</taxon>
        <taxon>Glomerellaceae</taxon>
        <taxon>Colletotrichum</taxon>
        <taxon>Colletotrichum acutatum species complex</taxon>
    </lineage>
</organism>
<comment type="caution">
    <text evidence="2">The sequence shown here is derived from an EMBL/GenBank/DDBJ whole genome shotgun (WGS) entry which is preliminary data.</text>
</comment>
<protein>
    <submittedName>
        <fullName evidence="2">Uncharacterized protein</fullName>
    </submittedName>
</protein>
<keyword evidence="3" id="KW-1185">Reference proteome</keyword>
<reference evidence="2" key="1">
    <citation type="submission" date="2023-04" db="EMBL/GenBank/DDBJ databases">
        <title>Colletotrichum limetticola genome sequence.</title>
        <authorList>
            <person name="Baroncelli R."/>
        </authorList>
    </citation>
    <scope>NUCLEOTIDE SEQUENCE</scope>
    <source>
        <strain evidence="2">KLA-Anderson</strain>
    </source>
</reference>
<feature type="compositionally biased region" description="Polar residues" evidence="1">
    <location>
        <begin position="159"/>
        <end position="180"/>
    </location>
</feature>
<gene>
    <name evidence="2" type="ORF">CLIM01_05915</name>
</gene>
<evidence type="ECO:0000313" key="3">
    <source>
        <dbReference type="Proteomes" id="UP001169217"/>
    </source>
</evidence>
<proteinExistence type="predicted"/>
<dbReference type="Proteomes" id="UP001169217">
    <property type="component" value="Unassembled WGS sequence"/>
</dbReference>
<evidence type="ECO:0000313" key="2">
    <source>
        <dbReference type="EMBL" id="KAK0376738.1"/>
    </source>
</evidence>
<accession>A0ABQ9PYW7</accession>
<feature type="region of interest" description="Disordered" evidence="1">
    <location>
        <begin position="106"/>
        <end position="125"/>
    </location>
</feature>
<evidence type="ECO:0000256" key="1">
    <source>
        <dbReference type="SAM" id="MobiDB-lite"/>
    </source>
</evidence>